<dbReference type="EMBL" id="MF101419">
    <property type="protein sequence ID" value="ARW61682.1"/>
    <property type="molecule type" value="Genomic_DNA"/>
</dbReference>
<evidence type="ECO:0000256" key="1">
    <source>
        <dbReference type="SAM" id="Phobius"/>
    </source>
</evidence>
<feature type="transmembrane region" description="Helical" evidence="1">
    <location>
        <begin position="45"/>
        <end position="65"/>
    </location>
</feature>
<keyword evidence="1" id="KW-1133">Transmembrane helix</keyword>
<evidence type="ECO:0000313" key="2">
    <source>
        <dbReference type="EMBL" id="ARW61682.1"/>
    </source>
</evidence>
<keyword evidence="1" id="KW-0472">Membrane</keyword>
<keyword evidence="2" id="KW-0934">Plastid</keyword>
<keyword evidence="2" id="KW-0150">Chloroplast</keyword>
<dbReference type="RefSeq" id="YP_009393120.1">
    <property type="nucleotide sequence ID" value="NC_035266.1"/>
</dbReference>
<dbReference type="AlphaFoldDB" id="A0A1Z1M707"/>
<dbReference type="GeneID" id="33354764"/>
<protein>
    <submittedName>
        <fullName evidence="2">Preprotein-translocase subunit g</fullName>
    </submittedName>
</protein>
<gene>
    <name evidence="2" type="primary">secG</name>
</gene>
<reference evidence="2" key="1">
    <citation type="journal article" date="2017" name="J. Phycol.">
        <title>Analysis of chloroplast genomes and a supermatrix inform reclassification of the Rhodomelaceae (Rhodophyta).</title>
        <authorList>
            <person name="Diaz-Tapia P."/>
            <person name="Maggs C.A."/>
            <person name="West J.A."/>
            <person name="Verbruggen H."/>
        </authorList>
    </citation>
    <scope>NUCLEOTIDE SEQUENCE</scope>
    <source>
        <strain evidence="2">JW3660</strain>
    </source>
</reference>
<geneLocation type="chloroplast" evidence="2"/>
<name>A0A1Z1M707_BOSMO</name>
<proteinExistence type="predicted"/>
<accession>A0A1Z1M707</accession>
<sequence>MIKSLWYLFSFLTVVLIIINNPNVNTSSNFMSQSKFLNFRSDQLFLQKIIVFCICTFFLLTILSLSHK</sequence>
<feature type="transmembrane region" description="Helical" evidence="1">
    <location>
        <begin position="6"/>
        <end position="24"/>
    </location>
</feature>
<organism evidence="2">
    <name type="scientific">Bostrychia moritziana</name>
    <name type="common">Red alga</name>
    <name type="synonym">Polysiphonia moritziana</name>
    <dbReference type="NCBI Taxonomy" id="103713"/>
    <lineage>
        <taxon>Eukaryota</taxon>
        <taxon>Rhodophyta</taxon>
        <taxon>Florideophyceae</taxon>
        <taxon>Rhodymeniophycidae</taxon>
        <taxon>Ceramiales</taxon>
        <taxon>Rhodomelaceae</taxon>
        <taxon>Bostrychia</taxon>
    </lineage>
</organism>
<keyword evidence="1" id="KW-0812">Transmembrane</keyword>